<name>A0A382DQL7_9ZZZZ</name>
<sequence>MASVPFLWHPWLGLKGPEVPEGSFRWEMVDARPARYLGLGTESTN</sequence>
<reference evidence="1" key="1">
    <citation type="submission" date="2018-05" db="EMBL/GenBank/DDBJ databases">
        <authorList>
            <person name="Lanie J.A."/>
            <person name="Ng W.-L."/>
            <person name="Kazmierczak K.M."/>
            <person name="Andrzejewski T.M."/>
            <person name="Davidsen T.M."/>
            <person name="Wayne K.J."/>
            <person name="Tettelin H."/>
            <person name="Glass J.I."/>
            <person name="Rusch D."/>
            <person name="Podicherti R."/>
            <person name="Tsui H.-C.T."/>
            <person name="Winkler M.E."/>
        </authorList>
    </citation>
    <scope>NUCLEOTIDE SEQUENCE</scope>
</reference>
<dbReference type="AlphaFoldDB" id="A0A382DQL7"/>
<accession>A0A382DQL7</accession>
<gene>
    <name evidence="1" type="ORF">METZ01_LOCUS193640</name>
</gene>
<organism evidence="1">
    <name type="scientific">marine metagenome</name>
    <dbReference type="NCBI Taxonomy" id="408172"/>
    <lineage>
        <taxon>unclassified sequences</taxon>
        <taxon>metagenomes</taxon>
        <taxon>ecological metagenomes</taxon>
    </lineage>
</organism>
<protein>
    <submittedName>
        <fullName evidence="1">Uncharacterized protein</fullName>
    </submittedName>
</protein>
<dbReference type="EMBL" id="UINC01040638">
    <property type="protein sequence ID" value="SVB40786.1"/>
    <property type="molecule type" value="Genomic_DNA"/>
</dbReference>
<proteinExistence type="predicted"/>
<evidence type="ECO:0000313" key="1">
    <source>
        <dbReference type="EMBL" id="SVB40786.1"/>
    </source>
</evidence>